<sequence length="39" mass="4055">MRIPGTRAFLHDPADALVTDGRPVAALPGCRPDDAGAPR</sequence>
<evidence type="ECO:0000313" key="2">
    <source>
        <dbReference type="Proteomes" id="UP000565089"/>
    </source>
</evidence>
<accession>A0A7W7DGN7</accession>
<organism evidence="1 2">
    <name type="scientific">Streptomyces luteogriseus</name>
    <dbReference type="NCBI Taxonomy" id="68233"/>
    <lineage>
        <taxon>Bacteria</taxon>
        <taxon>Bacillati</taxon>
        <taxon>Actinomycetota</taxon>
        <taxon>Actinomycetes</taxon>
        <taxon>Kitasatosporales</taxon>
        <taxon>Streptomycetaceae</taxon>
        <taxon>Streptomyces</taxon>
    </lineage>
</organism>
<comment type="caution">
    <text evidence="1">The sequence shown here is derived from an EMBL/GenBank/DDBJ whole genome shotgun (WGS) entry which is preliminary data.</text>
</comment>
<reference evidence="1 2" key="1">
    <citation type="submission" date="2020-08" db="EMBL/GenBank/DDBJ databases">
        <title>Sequencing the genomes of 1000 actinobacteria strains.</title>
        <authorList>
            <person name="Klenk H.-P."/>
        </authorList>
    </citation>
    <scope>NUCLEOTIDE SEQUENCE [LARGE SCALE GENOMIC DNA]</scope>
    <source>
        <strain evidence="1 2">DSM 40483</strain>
    </source>
</reference>
<keyword evidence="2" id="KW-1185">Reference proteome</keyword>
<name>A0A7W7DGN7_9ACTN</name>
<proteinExistence type="predicted"/>
<protein>
    <submittedName>
        <fullName evidence="1">Uncharacterized protein</fullName>
    </submittedName>
</protein>
<dbReference type="Proteomes" id="UP000565089">
    <property type="component" value="Unassembled WGS sequence"/>
</dbReference>
<evidence type="ECO:0000313" key="1">
    <source>
        <dbReference type="EMBL" id="MBB4710436.1"/>
    </source>
</evidence>
<dbReference type="EMBL" id="JACHMS010000001">
    <property type="protein sequence ID" value="MBB4710436.1"/>
    <property type="molecule type" value="Genomic_DNA"/>
</dbReference>
<dbReference type="AlphaFoldDB" id="A0A7W7DGN7"/>
<gene>
    <name evidence="1" type="ORF">BJ965_000318</name>
</gene>